<accession>A0ABQ6FRF6</accession>
<sequence>MEKLDVGREEEPRKAQCLQEPLERNVKLAKPFAGARIAGAIERKCVECVFSS</sequence>
<organism evidence="1 2">
    <name type="scientific">Dictyobacter halimunensis</name>
    <dbReference type="NCBI Taxonomy" id="3026934"/>
    <lineage>
        <taxon>Bacteria</taxon>
        <taxon>Bacillati</taxon>
        <taxon>Chloroflexota</taxon>
        <taxon>Ktedonobacteria</taxon>
        <taxon>Ktedonobacterales</taxon>
        <taxon>Dictyobacteraceae</taxon>
        <taxon>Dictyobacter</taxon>
    </lineage>
</organism>
<gene>
    <name evidence="1" type="ORF">KDH_27290</name>
</gene>
<proteinExistence type="predicted"/>
<protein>
    <submittedName>
        <fullName evidence="1">Uncharacterized protein</fullName>
    </submittedName>
</protein>
<dbReference type="EMBL" id="BSRI01000001">
    <property type="protein sequence ID" value="GLV55885.1"/>
    <property type="molecule type" value="Genomic_DNA"/>
</dbReference>
<reference evidence="1 2" key="1">
    <citation type="submission" date="2023-02" db="EMBL/GenBank/DDBJ databases">
        <title>Dictyobacter halimunensis sp. nov., a new member of the class Ktedonobacteria from forest soil in a geothermal area.</title>
        <authorList>
            <person name="Rachmania M.K."/>
            <person name="Ningsih F."/>
            <person name="Sakai Y."/>
            <person name="Yabe S."/>
            <person name="Yokota A."/>
            <person name="Sjamsuridzal W."/>
        </authorList>
    </citation>
    <scope>NUCLEOTIDE SEQUENCE [LARGE SCALE GENOMIC DNA]</scope>
    <source>
        <strain evidence="1 2">S3.2.2.5</strain>
    </source>
</reference>
<comment type="caution">
    <text evidence="1">The sequence shown here is derived from an EMBL/GenBank/DDBJ whole genome shotgun (WGS) entry which is preliminary data.</text>
</comment>
<evidence type="ECO:0000313" key="1">
    <source>
        <dbReference type="EMBL" id="GLV55885.1"/>
    </source>
</evidence>
<evidence type="ECO:0000313" key="2">
    <source>
        <dbReference type="Proteomes" id="UP001344906"/>
    </source>
</evidence>
<dbReference type="Proteomes" id="UP001344906">
    <property type="component" value="Unassembled WGS sequence"/>
</dbReference>
<keyword evidence="2" id="KW-1185">Reference proteome</keyword>
<name>A0ABQ6FRF6_9CHLR</name>